<sequence>MATETLPEISIGGGQATGGSAGITCPITVNNHHCSLRSVKRSLKKKAEKIWLRTKQCLISRSKDTRRENGRLARENRQLSNEKKQLIKEKEQLIIEKKQLVREKEQLANNNNIIFAILQKASRNENMLAEREREVDGRVAFLKKREKLYFQWKEADDRTRCAESDKFEINRKRDKCKVEEARMQCKTLQRRVDALQVKNDNLLKRLSESSSRLVDGYQDSGASPPANTGGARSQAERESLKDWQPRVEDNGRGDSSDISDQELPSSYLAALYRNRDQLERSGGTSARIRQKRPLRKRYRPDQEKLGQQSRSR</sequence>
<evidence type="ECO:0000256" key="2">
    <source>
        <dbReference type="SAM" id="MobiDB-lite"/>
    </source>
</evidence>
<feature type="compositionally biased region" description="Basic and acidic residues" evidence="2">
    <location>
        <begin position="234"/>
        <end position="255"/>
    </location>
</feature>
<comment type="caution">
    <text evidence="3">The sequence shown here is derived from an EMBL/GenBank/DDBJ whole genome shotgun (WGS) entry which is preliminary data.</text>
</comment>
<dbReference type="Proteomes" id="UP001275084">
    <property type="component" value="Unassembled WGS sequence"/>
</dbReference>
<evidence type="ECO:0000256" key="1">
    <source>
        <dbReference type="SAM" id="Coils"/>
    </source>
</evidence>
<feature type="coiled-coil region" evidence="1">
    <location>
        <begin position="171"/>
        <end position="205"/>
    </location>
</feature>
<organism evidence="3 4">
    <name type="scientific">Lasiosphaeria hispida</name>
    <dbReference type="NCBI Taxonomy" id="260671"/>
    <lineage>
        <taxon>Eukaryota</taxon>
        <taxon>Fungi</taxon>
        <taxon>Dikarya</taxon>
        <taxon>Ascomycota</taxon>
        <taxon>Pezizomycotina</taxon>
        <taxon>Sordariomycetes</taxon>
        <taxon>Sordariomycetidae</taxon>
        <taxon>Sordariales</taxon>
        <taxon>Lasiosphaeriaceae</taxon>
        <taxon>Lasiosphaeria</taxon>
    </lineage>
</organism>
<dbReference type="EMBL" id="JAUIQD010000002">
    <property type="protein sequence ID" value="KAK3360522.1"/>
    <property type="molecule type" value="Genomic_DNA"/>
</dbReference>
<keyword evidence="4" id="KW-1185">Reference proteome</keyword>
<keyword evidence="1" id="KW-0175">Coiled coil</keyword>
<reference evidence="3" key="2">
    <citation type="submission" date="2023-06" db="EMBL/GenBank/DDBJ databases">
        <authorList>
            <consortium name="Lawrence Berkeley National Laboratory"/>
            <person name="Haridas S."/>
            <person name="Hensen N."/>
            <person name="Bonometti L."/>
            <person name="Westerberg I."/>
            <person name="Brannstrom I.O."/>
            <person name="Guillou S."/>
            <person name="Cros-Aarteil S."/>
            <person name="Calhoun S."/>
            <person name="Kuo A."/>
            <person name="Mondo S."/>
            <person name="Pangilinan J."/>
            <person name="Riley R."/>
            <person name="Labutti K."/>
            <person name="Andreopoulos B."/>
            <person name="Lipzen A."/>
            <person name="Chen C."/>
            <person name="Yanf M."/>
            <person name="Daum C."/>
            <person name="Ng V."/>
            <person name="Clum A."/>
            <person name="Steindorff A."/>
            <person name="Ohm R."/>
            <person name="Martin F."/>
            <person name="Silar P."/>
            <person name="Natvig D."/>
            <person name="Lalanne C."/>
            <person name="Gautier V."/>
            <person name="Ament-Velasquez S.L."/>
            <person name="Kruys A."/>
            <person name="Hutchinson M.I."/>
            <person name="Powell A.J."/>
            <person name="Barry K."/>
            <person name="Miller A.N."/>
            <person name="Grigoriev I.V."/>
            <person name="Debuchy R."/>
            <person name="Gladieux P."/>
            <person name="Thoren M.H."/>
            <person name="Johannesson H."/>
        </authorList>
    </citation>
    <scope>NUCLEOTIDE SEQUENCE</scope>
    <source>
        <strain evidence="3">CBS 955.72</strain>
    </source>
</reference>
<accession>A0AAJ0HSH4</accession>
<evidence type="ECO:0000313" key="4">
    <source>
        <dbReference type="Proteomes" id="UP001275084"/>
    </source>
</evidence>
<protein>
    <submittedName>
        <fullName evidence="3">Uncharacterized protein</fullName>
    </submittedName>
</protein>
<name>A0AAJ0HSH4_9PEZI</name>
<dbReference type="AlphaFoldDB" id="A0AAJ0HSH4"/>
<proteinExistence type="predicted"/>
<feature type="compositionally biased region" description="Basic residues" evidence="2">
    <location>
        <begin position="288"/>
        <end position="298"/>
    </location>
</feature>
<reference evidence="3" key="1">
    <citation type="journal article" date="2023" name="Mol. Phylogenet. Evol.">
        <title>Genome-scale phylogeny and comparative genomics of the fungal order Sordariales.</title>
        <authorList>
            <person name="Hensen N."/>
            <person name="Bonometti L."/>
            <person name="Westerberg I."/>
            <person name="Brannstrom I.O."/>
            <person name="Guillou S."/>
            <person name="Cros-Aarteil S."/>
            <person name="Calhoun S."/>
            <person name="Haridas S."/>
            <person name="Kuo A."/>
            <person name="Mondo S."/>
            <person name="Pangilinan J."/>
            <person name="Riley R."/>
            <person name="LaButti K."/>
            <person name="Andreopoulos B."/>
            <person name="Lipzen A."/>
            <person name="Chen C."/>
            <person name="Yan M."/>
            <person name="Daum C."/>
            <person name="Ng V."/>
            <person name="Clum A."/>
            <person name="Steindorff A."/>
            <person name="Ohm R.A."/>
            <person name="Martin F."/>
            <person name="Silar P."/>
            <person name="Natvig D.O."/>
            <person name="Lalanne C."/>
            <person name="Gautier V."/>
            <person name="Ament-Velasquez S.L."/>
            <person name="Kruys A."/>
            <person name="Hutchinson M.I."/>
            <person name="Powell A.J."/>
            <person name="Barry K."/>
            <person name="Miller A.N."/>
            <person name="Grigoriev I.V."/>
            <person name="Debuchy R."/>
            <person name="Gladieux P."/>
            <person name="Hiltunen Thoren M."/>
            <person name="Johannesson H."/>
        </authorList>
    </citation>
    <scope>NUCLEOTIDE SEQUENCE</scope>
    <source>
        <strain evidence="3">CBS 955.72</strain>
    </source>
</reference>
<evidence type="ECO:0000313" key="3">
    <source>
        <dbReference type="EMBL" id="KAK3360522.1"/>
    </source>
</evidence>
<feature type="coiled-coil region" evidence="1">
    <location>
        <begin position="62"/>
        <end position="110"/>
    </location>
</feature>
<feature type="region of interest" description="Disordered" evidence="2">
    <location>
        <begin position="209"/>
        <end position="312"/>
    </location>
</feature>
<gene>
    <name evidence="3" type="ORF">B0T25DRAFT_535813</name>
</gene>